<dbReference type="InterPro" id="IPR043502">
    <property type="entry name" value="DNA/RNA_pol_sf"/>
</dbReference>
<dbReference type="Pfam" id="PF25597">
    <property type="entry name" value="SH3_retrovirus"/>
    <property type="match status" value="1"/>
</dbReference>
<dbReference type="CDD" id="cd09272">
    <property type="entry name" value="RNase_HI_RT_Ty1"/>
    <property type="match status" value="1"/>
</dbReference>
<name>A0ABQ0KXD3_MYCCL</name>
<evidence type="ECO:0000256" key="2">
    <source>
        <dbReference type="ARBA" id="ARBA00022884"/>
    </source>
</evidence>
<dbReference type="PANTHER" id="PTHR11439:SF483">
    <property type="entry name" value="PEPTIDE SYNTHASE GLIP-LIKE, PUTATIVE (AFU_ORTHOLOGUE AFUA_3G12920)-RELATED"/>
    <property type="match status" value="1"/>
</dbReference>
<feature type="compositionally biased region" description="Pro residues" evidence="3">
    <location>
        <begin position="634"/>
        <end position="648"/>
    </location>
</feature>
<evidence type="ECO:0000256" key="3">
    <source>
        <dbReference type="SAM" id="MobiDB-lite"/>
    </source>
</evidence>
<dbReference type="InterPro" id="IPR013103">
    <property type="entry name" value="RVT_2"/>
</dbReference>
<dbReference type="InterPro" id="IPR054722">
    <property type="entry name" value="PolX-like_BBD"/>
</dbReference>
<reference evidence="5" key="1">
    <citation type="submission" date="2014-09" db="EMBL/GenBank/DDBJ databases">
        <title>Genome sequence of the luminous mushroom Mycena chlorophos for searching fungal bioluminescence genes.</title>
        <authorList>
            <person name="Tanaka Y."/>
            <person name="Kasuga D."/>
            <person name="Oba Y."/>
            <person name="Hase S."/>
            <person name="Sato K."/>
            <person name="Oba Y."/>
            <person name="Sakakibara Y."/>
        </authorList>
    </citation>
    <scope>NUCLEOTIDE SEQUENCE</scope>
</reference>
<dbReference type="Pfam" id="PF07727">
    <property type="entry name" value="RVT_2"/>
    <property type="match status" value="1"/>
</dbReference>
<dbReference type="Pfam" id="PF22936">
    <property type="entry name" value="Pol_BBD"/>
    <property type="match status" value="1"/>
</dbReference>
<dbReference type="InterPro" id="IPR012337">
    <property type="entry name" value="RNaseH-like_sf"/>
</dbReference>
<dbReference type="Gene3D" id="3.30.420.10">
    <property type="entry name" value="Ribonuclease H-like superfamily/Ribonuclease H"/>
    <property type="match status" value="1"/>
</dbReference>
<organism evidence="5 6">
    <name type="scientific">Mycena chlorophos</name>
    <name type="common">Agaric fungus</name>
    <name type="synonym">Agaricus chlorophos</name>
    <dbReference type="NCBI Taxonomy" id="658473"/>
    <lineage>
        <taxon>Eukaryota</taxon>
        <taxon>Fungi</taxon>
        <taxon>Dikarya</taxon>
        <taxon>Basidiomycota</taxon>
        <taxon>Agaricomycotina</taxon>
        <taxon>Agaricomycetes</taxon>
        <taxon>Agaricomycetidae</taxon>
        <taxon>Agaricales</taxon>
        <taxon>Marasmiineae</taxon>
        <taxon>Mycenaceae</taxon>
        <taxon>Mycena</taxon>
    </lineage>
</organism>
<proteinExistence type="predicted"/>
<dbReference type="InterPro" id="IPR036397">
    <property type="entry name" value="RNaseH_sf"/>
</dbReference>
<feature type="compositionally biased region" description="Basic and acidic residues" evidence="3">
    <location>
        <begin position="683"/>
        <end position="699"/>
    </location>
</feature>
<dbReference type="SUPFAM" id="SSF56672">
    <property type="entry name" value="DNA/RNA polymerases"/>
    <property type="match status" value="1"/>
</dbReference>
<feature type="compositionally biased region" description="Acidic residues" evidence="3">
    <location>
        <begin position="666"/>
        <end position="675"/>
    </location>
</feature>
<protein>
    <submittedName>
        <fullName evidence="5">Polyprotein</fullName>
    </submittedName>
</protein>
<keyword evidence="1" id="KW-0378">Hydrolase</keyword>
<gene>
    <name evidence="5" type="ORF">MCHLO_00589</name>
</gene>
<evidence type="ECO:0000256" key="1">
    <source>
        <dbReference type="ARBA" id="ARBA00022750"/>
    </source>
</evidence>
<keyword evidence="1" id="KW-0064">Aspartyl protease</keyword>
<keyword evidence="1" id="KW-0645">Protease</keyword>
<evidence type="ECO:0000313" key="6">
    <source>
        <dbReference type="Proteomes" id="UP000815677"/>
    </source>
</evidence>
<evidence type="ECO:0000259" key="4">
    <source>
        <dbReference type="PROSITE" id="PS50994"/>
    </source>
</evidence>
<feature type="region of interest" description="Disordered" evidence="3">
    <location>
        <begin position="584"/>
        <end position="726"/>
    </location>
</feature>
<dbReference type="PROSITE" id="PS50994">
    <property type="entry name" value="INTEGRASE"/>
    <property type="match status" value="1"/>
</dbReference>
<keyword evidence="2" id="KW-0694">RNA-binding</keyword>
<sequence>MPTQYRQTILNTVTTAVTMRVALDFNTLRVTLKEAIDFDVAQSRRKREEAKAMAAHFERQKKQQSQQQQSSKPKKPKCGNCKWNHPNAECRKPGGAMEGIPLPDKPNGKGKGKAKAAAADNESVAASEHHAYVAAAIPDVALRASSAQSLRLLDTGASHHYDGNLANFIAIKPCDPYRIQTASGVEYATQIGTVEFACHQGDMVKTFTLSNTYFLESCTTGLISLTRLRKHGLVFSNAETGYGTLTDKAGKTILRVPERDGVYPLITWRPGSRTAASAATAYAKAARKPLTRTEAHERLGHIAHSTIETMARNGSALGFEVDLSTPIVQCNTCIRAKMKGLRISKKHRDPRSKKPGDFVSADLWGPTRVAARGGYNYYGTFLDDNSDISYVYLQKSKRESETLGHYREFEASMKTQYGADIKVLNTDPGGEYIGGLFDKHLASKGTQRQLTAHGTPQHNGAAERLNGTIAGQMRALLLSSGLPKSFWGLAVLYVVWLRNRLPTKKTAPKSPYEIITGNKPDLSRARRFGCRVWVRVYDGSKLDERGVEAKWVGPSSETPDGHKVYWPKTRTITVERNVRFDDGTVFGEETGEEDVFVPSPTTPDQHKPAQNGSTHTSNPESPPNPTTPSHPASPREPSPARDPVPGPSSPSSTFPAEPLTFTAEDIPADDPDASEPSEVASDVGERRSSRQRKPSEYVRRLQQGEGVTSGSGGQYRRYTRGLQVPNDSSDARATVAYAAFAVPRTYRQAQKSEIWPQWEAAMKAEVETLRGHKTFALIPRSEADGKPILPLKWVYQNRHDEAGDVKQHKARVCVCGDLQDKLGFPTAETFAPVLKFTSRNILLAMAAHHGWHVRQCDFKGAYLNGVLPEPIYVEQPDGIDNPDTPRSQFIWKLFKALYGLKEAGRIWYDTVSGFLTRDLGFTRSEADHGVFFRITNTDHTFLGIHVDDPISLGDNLDALLELERRLDEAFPLKVNGDATHYLGTSIHQDRAAGTISLGQTSYIHDVVALADQQTAHSAPSPMVPGARIGREFCPSSDEKKDAMRNVPYRAVVGSLLWIANGTRPDIAYAVGVLSQFLSNPGRVHWEAAKRVVRYLKGTADARLTFGGTSDGLVGYSDSSWGSEVLNWHSMSGSAFTLHGGAICWSAKKQSTVALSTAEAEYIAMTRATKEAIWIRQFTGELFGDFIKPTTLHVDNQSAIAMARNDSFHSRTKHIALPYHFIRHSVARAAISLTWIQSDANLADLFTKALDSVKTSRLTRALGLTV</sequence>
<dbReference type="Proteomes" id="UP000815677">
    <property type="component" value="Unassembled WGS sequence"/>
</dbReference>
<dbReference type="InterPro" id="IPR001584">
    <property type="entry name" value="Integrase_cat-core"/>
</dbReference>
<accession>A0ABQ0KXD3</accession>
<evidence type="ECO:0000313" key="5">
    <source>
        <dbReference type="EMBL" id="GAT42892.1"/>
    </source>
</evidence>
<dbReference type="SUPFAM" id="SSF53098">
    <property type="entry name" value="Ribonuclease H-like"/>
    <property type="match status" value="1"/>
</dbReference>
<dbReference type="InterPro" id="IPR057670">
    <property type="entry name" value="SH3_retrovirus"/>
</dbReference>
<feature type="domain" description="Integrase catalytic" evidence="4">
    <location>
        <begin position="351"/>
        <end position="519"/>
    </location>
</feature>
<feature type="compositionally biased region" description="Basic and acidic residues" evidence="3">
    <location>
        <begin position="47"/>
        <end position="61"/>
    </location>
</feature>
<keyword evidence="6" id="KW-1185">Reference proteome</keyword>
<dbReference type="EMBL" id="DF838413">
    <property type="protein sequence ID" value="GAT42892.1"/>
    <property type="molecule type" value="Genomic_DNA"/>
</dbReference>
<feature type="region of interest" description="Disordered" evidence="3">
    <location>
        <begin position="47"/>
        <end position="116"/>
    </location>
</feature>
<dbReference type="PANTHER" id="PTHR11439">
    <property type="entry name" value="GAG-POL-RELATED RETROTRANSPOSON"/>
    <property type="match status" value="1"/>
</dbReference>